<dbReference type="eggNOG" id="COG0561">
    <property type="taxonomic scope" value="Bacteria"/>
</dbReference>
<dbReference type="SUPFAM" id="SSF56784">
    <property type="entry name" value="HAD-like"/>
    <property type="match status" value="1"/>
</dbReference>
<accession>A0A089HMJ6</accession>
<keyword evidence="2" id="KW-1185">Reference proteome</keyword>
<dbReference type="Gene3D" id="3.30.1240.10">
    <property type="match status" value="1"/>
</dbReference>
<gene>
    <name evidence="1" type="ORF">PDUR_08130</name>
</gene>
<dbReference type="Pfam" id="PF08282">
    <property type="entry name" value="Hydrolase_3"/>
    <property type="match status" value="1"/>
</dbReference>
<dbReference type="RefSeq" id="WP_042205780.1">
    <property type="nucleotide sequence ID" value="NZ_CP009288.1"/>
</dbReference>
<evidence type="ECO:0000313" key="2">
    <source>
        <dbReference type="Proteomes" id="UP000029409"/>
    </source>
</evidence>
<dbReference type="GO" id="GO:0016791">
    <property type="term" value="F:phosphatase activity"/>
    <property type="evidence" value="ECO:0007669"/>
    <property type="project" value="UniProtKB-ARBA"/>
</dbReference>
<dbReference type="InterPro" id="IPR000150">
    <property type="entry name" value="Cof"/>
</dbReference>
<organism evidence="1 2">
    <name type="scientific">Paenibacillus durus</name>
    <name type="common">Paenibacillus azotofixans</name>
    <dbReference type="NCBI Taxonomy" id="44251"/>
    <lineage>
        <taxon>Bacteria</taxon>
        <taxon>Bacillati</taxon>
        <taxon>Bacillota</taxon>
        <taxon>Bacilli</taxon>
        <taxon>Bacillales</taxon>
        <taxon>Paenibacillaceae</taxon>
        <taxon>Paenibacillus</taxon>
    </lineage>
</organism>
<dbReference type="AlphaFoldDB" id="A0A089HMJ6"/>
<dbReference type="GO" id="GO:0000287">
    <property type="term" value="F:magnesium ion binding"/>
    <property type="evidence" value="ECO:0007669"/>
    <property type="project" value="TreeGrafter"/>
</dbReference>
<dbReference type="GO" id="GO:0005829">
    <property type="term" value="C:cytosol"/>
    <property type="evidence" value="ECO:0007669"/>
    <property type="project" value="TreeGrafter"/>
</dbReference>
<sequence length="275" mass="30704">MIKAIFSDIDGTLLNSRHQITPETKTAIQKVKDRDIPFVLVSARMPSGILSLQQELEINAPVICYSGALVLGGSDSGGQRETLHSVGMGKNSVDLMRGIVSTGFPGISFSLYSHDQWIVGYRYDPWVIQEQEIIKVDPIERELSAYIEEDHEIHKILCMGNPQEINWLAETLKRVVPGVSIYKSKDTYLEIMDEMVSKSYAIRELEEVLHISNRELMAIGDNYNDIDMILYAGLGIAMGNAPEEVKRIADTVTLSNDEDGLKDGIERFVLSSGRL</sequence>
<dbReference type="NCBIfam" id="TIGR01484">
    <property type="entry name" value="HAD-SF-IIB"/>
    <property type="match status" value="1"/>
</dbReference>
<dbReference type="PANTHER" id="PTHR10000:SF8">
    <property type="entry name" value="HAD SUPERFAMILY HYDROLASE-LIKE, TYPE 3"/>
    <property type="match status" value="1"/>
</dbReference>
<dbReference type="Proteomes" id="UP000029409">
    <property type="component" value="Chromosome"/>
</dbReference>
<dbReference type="PANTHER" id="PTHR10000">
    <property type="entry name" value="PHOSPHOSERINE PHOSPHATASE"/>
    <property type="match status" value="1"/>
</dbReference>
<dbReference type="InterPro" id="IPR023214">
    <property type="entry name" value="HAD_sf"/>
</dbReference>
<reference evidence="1 2" key="1">
    <citation type="submission" date="2014-08" db="EMBL/GenBank/DDBJ databases">
        <title>Comparative genomics of the Paenibacillus odorifer group.</title>
        <authorList>
            <person name="den Bakker H.C."/>
            <person name="Tsai Y.-C."/>
            <person name="Martin N."/>
            <person name="Korlach J."/>
            <person name="Wiedmann M."/>
        </authorList>
    </citation>
    <scope>NUCLEOTIDE SEQUENCE [LARGE SCALE GENOMIC DNA]</scope>
    <source>
        <strain evidence="1 2">DSM 1735</strain>
    </source>
</reference>
<dbReference type="PROSITE" id="PS01229">
    <property type="entry name" value="COF_2"/>
    <property type="match status" value="1"/>
</dbReference>
<protein>
    <submittedName>
        <fullName evidence="1">Haloacid dehalogenase</fullName>
    </submittedName>
</protein>
<dbReference type="NCBIfam" id="TIGR00099">
    <property type="entry name" value="Cof-subfamily"/>
    <property type="match status" value="1"/>
</dbReference>
<dbReference type="EMBL" id="CP009288">
    <property type="protein sequence ID" value="AIQ11905.1"/>
    <property type="molecule type" value="Genomic_DNA"/>
</dbReference>
<dbReference type="PROSITE" id="PS01228">
    <property type="entry name" value="COF_1"/>
    <property type="match status" value="1"/>
</dbReference>
<proteinExistence type="predicted"/>
<name>A0A089HMJ6_PAEDU</name>
<dbReference type="Gene3D" id="3.40.50.1000">
    <property type="entry name" value="HAD superfamily/HAD-like"/>
    <property type="match status" value="1"/>
</dbReference>
<evidence type="ECO:0000313" key="1">
    <source>
        <dbReference type="EMBL" id="AIQ11905.1"/>
    </source>
</evidence>
<dbReference type="OrthoDB" id="9790031at2"/>
<dbReference type="InterPro" id="IPR006379">
    <property type="entry name" value="HAD-SF_hydro_IIB"/>
</dbReference>
<dbReference type="STRING" id="44251.PDUR_08130"/>
<dbReference type="SFLD" id="SFLDS00003">
    <property type="entry name" value="Haloacid_Dehalogenase"/>
    <property type="match status" value="1"/>
</dbReference>
<dbReference type="KEGG" id="pdu:PDUR_08130"/>
<dbReference type="CDD" id="cd07516">
    <property type="entry name" value="HAD_Pase"/>
    <property type="match status" value="1"/>
</dbReference>
<dbReference type="InterPro" id="IPR036412">
    <property type="entry name" value="HAD-like_sf"/>
</dbReference>
<dbReference type="SFLD" id="SFLDG01140">
    <property type="entry name" value="C2.B:_Phosphomannomutase_and_P"/>
    <property type="match status" value="1"/>
</dbReference>